<dbReference type="RefSeq" id="WP_345711203.1">
    <property type="nucleotide sequence ID" value="NZ_BAABIL010000116.1"/>
</dbReference>
<sequence length="135" mass="14615">MIIGSVTSAPNIYARRIQNDTTYVAPVTRIENDYPQEDPSDYLTNSDRALLNHLQSGVVDVDAAAGSPVAVLAREIARARATGTVPPERPLSEQELSTLVQQALAMGVRPVTPQIHARLSALTDKRTSVRLDVVL</sequence>
<comment type="caution">
    <text evidence="1">The sequence shown here is derived from an EMBL/GenBank/DDBJ whole genome shotgun (WGS) entry which is preliminary data.</text>
</comment>
<name>A0ABP9HEJ4_9ACTN</name>
<protein>
    <submittedName>
        <fullName evidence="1">Uncharacterized protein</fullName>
    </submittedName>
</protein>
<accession>A0ABP9HEJ4</accession>
<evidence type="ECO:0000313" key="1">
    <source>
        <dbReference type="EMBL" id="GAA4969120.1"/>
    </source>
</evidence>
<gene>
    <name evidence="1" type="ORF">GCM10023225_09220</name>
</gene>
<organism evidence="1 2">
    <name type="scientific">Kineococcus glutinatus</name>
    <dbReference type="NCBI Taxonomy" id="1070872"/>
    <lineage>
        <taxon>Bacteria</taxon>
        <taxon>Bacillati</taxon>
        <taxon>Actinomycetota</taxon>
        <taxon>Actinomycetes</taxon>
        <taxon>Kineosporiales</taxon>
        <taxon>Kineosporiaceae</taxon>
        <taxon>Kineococcus</taxon>
    </lineage>
</organism>
<reference evidence="2" key="1">
    <citation type="journal article" date="2019" name="Int. J. Syst. Evol. Microbiol.">
        <title>The Global Catalogue of Microorganisms (GCM) 10K type strain sequencing project: providing services to taxonomists for standard genome sequencing and annotation.</title>
        <authorList>
            <consortium name="The Broad Institute Genomics Platform"/>
            <consortium name="The Broad Institute Genome Sequencing Center for Infectious Disease"/>
            <person name="Wu L."/>
            <person name="Ma J."/>
        </authorList>
    </citation>
    <scope>NUCLEOTIDE SEQUENCE [LARGE SCALE GENOMIC DNA]</scope>
    <source>
        <strain evidence="2">JCM 18126</strain>
    </source>
</reference>
<dbReference type="EMBL" id="BAABIL010000116">
    <property type="protein sequence ID" value="GAA4969120.1"/>
    <property type="molecule type" value="Genomic_DNA"/>
</dbReference>
<evidence type="ECO:0000313" key="2">
    <source>
        <dbReference type="Proteomes" id="UP001501195"/>
    </source>
</evidence>
<dbReference type="Proteomes" id="UP001501195">
    <property type="component" value="Unassembled WGS sequence"/>
</dbReference>
<keyword evidence="2" id="KW-1185">Reference proteome</keyword>
<proteinExistence type="predicted"/>